<keyword evidence="4" id="KW-0521">NADP</keyword>
<dbReference type="Gene3D" id="3.40.50.10330">
    <property type="entry name" value="Probable inorganic polyphosphate/atp-NAD kinase, domain 1"/>
    <property type="match status" value="1"/>
</dbReference>
<protein>
    <submittedName>
        <fullName evidence="8">Uncharacterized protein</fullName>
    </submittedName>
</protein>
<evidence type="ECO:0000256" key="7">
    <source>
        <dbReference type="SAM" id="SignalP"/>
    </source>
</evidence>
<comment type="caution">
    <text evidence="8">The sequence shown here is derived from an EMBL/GenBank/DDBJ whole genome shotgun (WGS) entry which is preliminary data.</text>
</comment>
<feature type="compositionally biased region" description="Polar residues" evidence="6">
    <location>
        <begin position="82"/>
        <end position="94"/>
    </location>
</feature>
<keyword evidence="9" id="KW-1185">Reference proteome</keyword>
<keyword evidence="5" id="KW-0520">NAD</keyword>
<feature type="signal peptide" evidence="7">
    <location>
        <begin position="1"/>
        <end position="22"/>
    </location>
</feature>
<evidence type="ECO:0000313" key="9">
    <source>
        <dbReference type="Proteomes" id="UP001165060"/>
    </source>
</evidence>
<keyword evidence="7" id="KW-0732">Signal</keyword>
<gene>
    <name evidence="8" type="ORF">TeGR_g14098</name>
</gene>
<evidence type="ECO:0000256" key="4">
    <source>
        <dbReference type="ARBA" id="ARBA00022857"/>
    </source>
</evidence>
<dbReference type="Proteomes" id="UP001165060">
    <property type="component" value="Unassembled WGS sequence"/>
</dbReference>
<name>A0ABQ6MSC0_9STRA</name>
<keyword evidence="2" id="KW-0808">Transferase</keyword>
<accession>A0ABQ6MSC0</accession>
<dbReference type="Gene3D" id="2.60.200.30">
    <property type="entry name" value="Probable inorganic polyphosphate/atp-NAD kinase, domain 2"/>
    <property type="match status" value="1"/>
</dbReference>
<organism evidence="8 9">
    <name type="scientific">Tetraparma gracilis</name>
    <dbReference type="NCBI Taxonomy" id="2962635"/>
    <lineage>
        <taxon>Eukaryota</taxon>
        <taxon>Sar</taxon>
        <taxon>Stramenopiles</taxon>
        <taxon>Ochrophyta</taxon>
        <taxon>Bolidophyceae</taxon>
        <taxon>Parmales</taxon>
        <taxon>Triparmaceae</taxon>
        <taxon>Tetraparma</taxon>
    </lineage>
</organism>
<dbReference type="InterPro" id="IPR017438">
    <property type="entry name" value="ATP-NAD_kinase_N"/>
</dbReference>
<evidence type="ECO:0000256" key="3">
    <source>
        <dbReference type="ARBA" id="ARBA00022777"/>
    </source>
</evidence>
<feature type="compositionally biased region" description="Pro residues" evidence="6">
    <location>
        <begin position="54"/>
        <end position="75"/>
    </location>
</feature>
<comment type="similarity">
    <text evidence="1">Belongs to the NAD kinase family.</text>
</comment>
<sequence length="475" mass="49870">MSASLPPLLPILLLLLLPSLSPFPLSSLPLAPAFPRAAPLSLRQSLVPLCSTPPSTPPSPAPSPLDPPYSSPPYNPRNSLPDNSTIGLSHRSPSSPSIALLDIREQVRDDRISFKGPATGQVLLEHVRPKPVVNVLLLLRRGDPELSGEVAGDFLPKILGGKFPSALDASSLSAVHVYLEPAPFAALEPALPSLRPFLPGSPPMHLCVTLGGDGLVMHASALFPGAAPPVLAVAAGSLGFLTPFDRADLLPATLWACGLTPPPAGPPAAPDLPDLNEPPALPPIPRAPAANLSLRMRLTCTIVGADGLPRASLPVLNELAVDRGASSYLAELSCHCDGVFLTTIAADGVLVATPTGSTAYSLAAGGSVVHPAVPAILLTPICPHVLSFRSMLLPDHVTLTLALPEEARADAQVAFDGKSRQPLRRGEKIEISMSPFPMPTINGADHSTDWLGGLRKSFHFNERVRQKPLGENYWR</sequence>
<reference evidence="8 9" key="1">
    <citation type="journal article" date="2023" name="Commun. Biol.">
        <title>Genome analysis of Parmales, the sister group of diatoms, reveals the evolutionary specialization of diatoms from phago-mixotrophs to photoautotrophs.</title>
        <authorList>
            <person name="Ban H."/>
            <person name="Sato S."/>
            <person name="Yoshikawa S."/>
            <person name="Yamada K."/>
            <person name="Nakamura Y."/>
            <person name="Ichinomiya M."/>
            <person name="Sato N."/>
            <person name="Blanc-Mathieu R."/>
            <person name="Endo H."/>
            <person name="Kuwata A."/>
            <person name="Ogata H."/>
        </authorList>
    </citation>
    <scope>NUCLEOTIDE SEQUENCE [LARGE SCALE GENOMIC DNA]</scope>
</reference>
<keyword evidence="3" id="KW-0418">Kinase</keyword>
<evidence type="ECO:0000256" key="1">
    <source>
        <dbReference type="ARBA" id="ARBA00010995"/>
    </source>
</evidence>
<evidence type="ECO:0000256" key="6">
    <source>
        <dbReference type="SAM" id="MobiDB-lite"/>
    </source>
</evidence>
<proteinExistence type="inferred from homology"/>
<dbReference type="InterPro" id="IPR017437">
    <property type="entry name" value="ATP-NAD_kinase_PpnK-typ_C"/>
</dbReference>
<feature type="chain" id="PRO_5045591988" evidence="7">
    <location>
        <begin position="23"/>
        <end position="475"/>
    </location>
</feature>
<dbReference type="Pfam" id="PF01513">
    <property type="entry name" value="NAD_kinase"/>
    <property type="match status" value="1"/>
</dbReference>
<evidence type="ECO:0000313" key="8">
    <source>
        <dbReference type="EMBL" id="GMI31984.1"/>
    </source>
</evidence>
<evidence type="ECO:0000256" key="2">
    <source>
        <dbReference type="ARBA" id="ARBA00022679"/>
    </source>
</evidence>
<dbReference type="InterPro" id="IPR016064">
    <property type="entry name" value="NAD/diacylglycerol_kinase_sf"/>
</dbReference>
<dbReference type="EMBL" id="BRYB01003173">
    <property type="protein sequence ID" value="GMI31984.1"/>
    <property type="molecule type" value="Genomic_DNA"/>
</dbReference>
<dbReference type="InterPro" id="IPR002504">
    <property type="entry name" value="NADK"/>
</dbReference>
<evidence type="ECO:0000256" key="5">
    <source>
        <dbReference type="ARBA" id="ARBA00023027"/>
    </source>
</evidence>
<feature type="region of interest" description="Disordered" evidence="6">
    <location>
        <begin position="49"/>
        <end position="94"/>
    </location>
</feature>
<dbReference type="PANTHER" id="PTHR20275:SF0">
    <property type="entry name" value="NAD KINASE"/>
    <property type="match status" value="1"/>
</dbReference>
<dbReference type="PANTHER" id="PTHR20275">
    <property type="entry name" value="NAD KINASE"/>
    <property type="match status" value="1"/>
</dbReference>
<dbReference type="SUPFAM" id="SSF111331">
    <property type="entry name" value="NAD kinase/diacylglycerol kinase-like"/>
    <property type="match status" value="2"/>
</dbReference>
<dbReference type="Pfam" id="PF20143">
    <property type="entry name" value="NAD_kinase_C"/>
    <property type="match status" value="1"/>
</dbReference>
<dbReference type="HAMAP" id="MF_00361">
    <property type="entry name" value="NAD_kinase"/>
    <property type="match status" value="1"/>
</dbReference>